<keyword evidence="10 13" id="KW-1133">Transmembrane helix</keyword>
<dbReference type="SUPFAM" id="SSF56519">
    <property type="entry name" value="Penicillin binding protein dimerisation domain"/>
    <property type="match status" value="1"/>
</dbReference>
<feature type="transmembrane region" description="Helical" evidence="13">
    <location>
        <begin position="51"/>
        <end position="73"/>
    </location>
</feature>
<evidence type="ECO:0000313" key="16">
    <source>
        <dbReference type="EMBL" id="NMB70080.1"/>
    </source>
</evidence>
<evidence type="ECO:0000256" key="5">
    <source>
        <dbReference type="ARBA" id="ARBA00022670"/>
    </source>
</evidence>
<dbReference type="GO" id="GO:0009002">
    <property type="term" value="F:serine-type D-Ala-D-Ala carboxypeptidase activity"/>
    <property type="evidence" value="ECO:0007669"/>
    <property type="project" value="UniProtKB-EC"/>
</dbReference>
<evidence type="ECO:0000256" key="1">
    <source>
        <dbReference type="ARBA" id="ARBA00004167"/>
    </source>
</evidence>
<evidence type="ECO:0000259" key="15">
    <source>
        <dbReference type="Pfam" id="PF03717"/>
    </source>
</evidence>
<evidence type="ECO:0000256" key="12">
    <source>
        <dbReference type="ARBA" id="ARBA00023316"/>
    </source>
</evidence>
<dbReference type="InterPro" id="IPR005311">
    <property type="entry name" value="PBP_dimer"/>
</dbReference>
<dbReference type="AlphaFoldDB" id="A0A7X9DKF3"/>
<organism evidence="16 17">
    <name type="scientific">candidate division WWE3 bacterium</name>
    <dbReference type="NCBI Taxonomy" id="2053526"/>
    <lineage>
        <taxon>Bacteria</taxon>
        <taxon>Katanobacteria</taxon>
    </lineage>
</organism>
<dbReference type="EMBL" id="JAAZNL010000025">
    <property type="protein sequence ID" value="NMB70080.1"/>
    <property type="molecule type" value="Genomic_DNA"/>
</dbReference>
<keyword evidence="7 16" id="KW-0378">Hydrolase</keyword>
<dbReference type="Proteomes" id="UP000526033">
    <property type="component" value="Unassembled WGS sequence"/>
</dbReference>
<sequence>MKKLPFDIDQFNPGIFRRNIDSFKEVFGYPDLSNNLPRKLSSYNLSHNYKLWHAMFFVCLVVITSLIFITRAFTLQVLKGEKYETLSKSNNTRYAQIQAERGVIYSREGEVLVRNKPAFSIELNTMYCRQLDICESTLYEVEKIQNKSLPEAYLDLKDRKQVIVIEKGLTKEEVLPIESKLASFPGLVISVQPLRDYRFPESFAHVLGYVGLDETNLQPRYVGKAGIEESYDDRLRGIPGERVIQVDSSGESYKVIAEQNAFPGKNIHTYLNLDLQNKAYDLIKEKVLEGKATAGVVVAQDPQTGGVIALVSYPTFDSNKLSYGMTAAEMDALLKAGNYPFFNRAVSAVYPPGSTFKMVTASAALMEGVVTERTSVFDPGYIQVGSYIFRNWKAGGHGDVNLVRALQVSNDTYFYTVGGGHGNINGLGIQKLASWANKFGYGHLTGIDIKGELPGNIPDGTARAWYLGDTYITAIGQGDTLSTPLQVNNVTSYFANGGKLYVPRIVESIDGVNLPKANLIAEDLTDTKSYDLVREGMAAVAAPGGTAYPLFDFPLKHNGTTLAAKTGTSEYTASDGTDKTHAWLTVFGPYNSSNYDASIALTVFLEGGGAGSDDATPIARELMDLWFK</sequence>
<evidence type="ECO:0000256" key="13">
    <source>
        <dbReference type="SAM" id="Phobius"/>
    </source>
</evidence>
<dbReference type="GO" id="GO:0009252">
    <property type="term" value="P:peptidoglycan biosynthetic process"/>
    <property type="evidence" value="ECO:0007669"/>
    <property type="project" value="UniProtKB-KW"/>
</dbReference>
<keyword evidence="11 13" id="KW-0472">Membrane</keyword>
<evidence type="ECO:0000256" key="10">
    <source>
        <dbReference type="ARBA" id="ARBA00022989"/>
    </source>
</evidence>
<keyword evidence="8" id="KW-0133">Cell shape</keyword>
<evidence type="ECO:0000256" key="3">
    <source>
        <dbReference type="ARBA" id="ARBA00022475"/>
    </source>
</evidence>
<keyword evidence="9" id="KW-0573">Peptidoglycan synthesis</keyword>
<evidence type="ECO:0000256" key="6">
    <source>
        <dbReference type="ARBA" id="ARBA00022692"/>
    </source>
</evidence>
<evidence type="ECO:0000259" key="14">
    <source>
        <dbReference type="Pfam" id="PF00905"/>
    </source>
</evidence>
<keyword evidence="12" id="KW-0961">Cell wall biogenesis/degradation</keyword>
<keyword evidence="16" id="KW-0121">Carboxypeptidase</keyword>
<evidence type="ECO:0000313" key="17">
    <source>
        <dbReference type="Proteomes" id="UP000526033"/>
    </source>
</evidence>
<dbReference type="InterPro" id="IPR001460">
    <property type="entry name" value="PCN-bd_Tpept"/>
</dbReference>
<keyword evidence="3" id="KW-1003">Cell membrane</keyword>
<evidence type="ECO:0000256" key="2">
    <source>
        <dbReference type="ARBA" id="ARBA00004236"/>
    </source>
</evidence>
<dbReference type="EC" id="3.4.16.4" evidence="16"/>
<dbReference type="Pfam" id="PF00905">
    <property type="entry name" value="Transpeptidase"/>
    <property type="match status" value="1"/>
</dbReference>
<dbReference type="Gene3D" id="3.40.710.10">
    <property type="entry name" value="DD-peptidase/beta-lactamase superfamily"/>
    <property type="match status" value="1"/>
</dbReference>
<keyword evidence="5" id="KW-0645">Protease</keyword>
<dbReference type="PANTHER" id="PTHR30627">
    <property type="entry name" value="PEPTIDOGLYCAN D,D-TRANSPEPTIDASE"/>
    <property type="match status" value="1"/>
</dbReference>
<dbReference type="InterPro" id="IPR050515">
    <property type="entry name" value="Beta-lactam/transpept"/>
</dbReference>
<proteinExistence type="predicted"/>
<feature type="domain" description="Penicillin-binding protein transpeptidase" evidence="14">
    <location>
        <begin position="295"/>
        <end position="624"/>
    </location>
</feature>
<evidence type="ECO:0000256" key="9">
    <source>
        <dbReference type="ARBA" id="ARBA00022984"/>
    </source>
</evidence>
<dbReference type="Gene3D" id="3.90.1310.10">
    <property type="entry name" value="Penicillin-binding protein 2a (Domain 2)"/>
    <property type="match status" value="1"/>
</dbReference>
<dbReference type="Pfam" id="PF03717">
    <property type="entry name" value="PBP_dimer"/>
    <property type="match status" value="1"/>
</dbReference>
<reference evidence="16 17" key="1">
    <citation type="journal article" date="2020" name="Biotechnol. Biofuels">
        <title>New insights from the biogas microbiome by comprehensive genome-resolved metagenomics of nearly 1600 species originating from multiple anaerobic digesters.</title>
        <authorList>
            <person name="Campanaro S."/>
            <person name="Treu L."/>
            <person name="Rodriguez-R L.M."/>
            <person name="Kovalovszki A."/>
            <person name="Ziels R.M."/>
            <person name="Maus I."/>
            <person name="Zhu X."/>
            <person name="Kougias P.G."/>
            <person name="Basile A."/>
            <person name="Luo G."/>
            <person name="Schluter A."/>
            <person name="Konstantinidis K.T."/>
            <person name="Angelidaki I."/>
        </authorList>
    </citation>
    <scope>NUCLEOTIDE SEQUENCE [LARGE SCALE GENOMIC DNA]</scope>
    <source>
        <strain evidence="16">AS27yjCOA_165</strain>
    </source>
</reference>
<comment type="subcellular location">
    <subcellularLocation>
        <location evidence="2">Cell membrane</location>
    </subcellularLocation>
    <subcellularLocation>
        <location evidence="1">Membrane</location>
        <topology evidence="1">Single-pass membrane protein</topology>
    </subcellularLocation>
</comment>
<evidence type="ECO:0000256" key="4">
    <source>
        <dbReference type="ARBA" id="ARBA00022519"/>
    </source>
</evidence>
<accession>A0A7X9DKF3</accession>
<dbReference type="InterPro" id="IPR012338">
    <property type="entry name" value="Beta-lactam/transpept-like"/>
</dbReference>
<keyword evidence="6 13" id="KW-0812">Transmembrane</keyword>
<dbReference type="GO" id="GO:0005886">
    <property type="term" value="C:plasma membrane"/>
    <property type="evidence" value="ECO:0007669"/>
    <property type="project" value="UniProtKB-SubCell"/>
</dbReference>
<gene>
    <name evidence="16" type="primary">mrdA</name>
    <name evidence="16" type="ORF">GYA27_02660</name>
</gene>
<dbReference type="NCBIfam" id="TIGR03423">
    <property type="entry name" value="pbp2_mrdA"/>
    <property type="match status" value="1"/>
</dbReference>
<evidence type="ECO:0000256" key="8">
    <source>
        <dbReference type="ARBA" id="ARBA00022960"/>
    </source>
</evidence>
<comment type="caution">
    <text evidence="16">The sequence shown here is derived from an EMBL/GenBank/DDBJ whole genome shotgun (WGS) entry which is preliminary data.</text>
</comment>
<dbReference type="GO" id="GO:0008658">
    <property type="term" value="F:penicillin binding"/>
    <property type="evidence" value="ECO:0007669"/>
    <property type="project" value="InterPro"/>
</dbReference>
<keyword evidence="4" id="KW-0997">Cell inner membrane</keyword>
<feature type="domain" description="Penicillin-binding protein dimerisation" evidence="15">
    <location>
        <begin position="97"/>
        <end position="252"/>
    </location>
</feature>
<dbReference type="PANTHER" id="PTHR30627:SF2">
    <property type="entry name" value="PEPTIDOGLYCAN D,D-TRANSPEPTIDASE MRDA"/>
    <property type="match status" value="1"/>
</dbReference>
<evidence type="ECO:0000256" key="7">
    <source>
        <dbReference type="ARBA" id="ARBA00022801"/>
    </source>
</evidence>
<name>A0A7X9DKF3_UNCKA</name>
<evidence type="ECO:0000256" key="11">
    <source>
        <dbReference type="ARBA" id="ARBA00023136"/>
    </source>
</evidence>
<protein>
    <submittedName>
        <fullName evidence="16">Penicillin-binding protein 2</fullName>
        <ecNumber evidence="16">3.4.16.4</ecNumber>
    </submittedName>
</protein>
<dbReference type="InterPro" id="IPR017790">
    <property type="entry name" value="Penicillin-binding_protein_2"/>
</dbReference>
<dbReference type="GO" id="GO:0008360">
    <property type="term" value="P:regulation of cell shape"/>
    <property type="evidence" value="ECO:0007669"/>
    <property type="project" value="UniProtKB-KW"/>
</dbReference>
<dbReference type="GO" id="GO:0071972">
    <property type="term" value="F:peptidoglycan L,D-transpeptidase activity"/>
    <property type="evidence" value="ECO:0007669"/>
    <property type="project" value="TreeGrafter"/>
</dbReference>
<dbReference type="GO" id="GO:0071555">
    <property type="term" value="P:cell wall organization"/>
    <property type="evidence" value="ECO:0007669"/>
    <property type="project" value="UniProtKB-KW"/>
</dbReference>
<dbReference type="GO" id="GO:0006508">
    <property type="term" value="P:proteolysis"/>
    <property type="evidence" value="ECO:0007669"/>
    <property type="project" value="UniProtKB-KW"/>
</dbReference>
<dbReference type="InterPro" id="IPR036138">
    <property type="entry name" value="PBP_dimer_sf"/>
</dbReference>
<dbReference type="SUPFAM" id="SSF56601">
    <property type="entry name" value="beta-lactamase/transpeptidase-like"/>
    <property type="match status" value="1"/>
</dbReference>